<protein>
    <submittedName>
        <fullName evidence="2">Cryptic autophosphorylating protein tyrosine kinase Etk</fullName>
    </submittedName>
</protein>
<evidence type="ECO:0000256" key="1">
    <source>
        <dbReference type="SAM" id="MobiDB-lite"/>
    </source>
</evidence>
<dbReference type="InterPro" id="IPR050445">
    <property type="entry name" value="Bact_polysacc_biosynth/exp"/>
</dbReference>
<accession>A0A1Y5SLU9</accession>
<dbReference type="PANTHER" id="PTHR32309:SF31">
    <property type="entry name" value="CAPSULAR EXOPOLYSACCHARIDE FAMILY"/>
    <property type="match status" value="1"/>
</dbReference>
<organism evidence="2 3">
    <name type="scientific">Palleronia marisminoris</name>
    <dbReference type="NCBI Taxonomy" id="315423"/>
    <lineage>
        <taxon>Bacteria</taxon>
        <taxon>Pseudomonadati</taxon>
        <taxon>Pseudomonadota</taxon>
        <taxon>Alphaproteobacteria</taxon>
        <taxon>Rhodobacterales</taxon>
        <taxon>Roseobacteraceae</taxon>
        <taxon>Palleronia</taxon>
    </lineage>
</organism>
<dbReference type="Gene3D" id="3.40.50.300">
    <property type="entry name" value="P-loop containing nucleotide triphosphate hydrolases"/>
    <property type="match status" value="1"/>
</dbReference>
<proteinExistence type="predicted"/>
<evidence type="ECO:0000313" key="2">
    <source>
        <dbReference type="EMBL" id="SLN40794.1"/>
    </source>
</evidence>
<sequence length="250" mass="27103">MQTEPIWHDASPPFEDPLPSRDGGSAWSQLPPIALDSEALCANGILTRRSLPESRPFDALRTRTRQRMRAAGWRRLAICSPTPGGGASTVALNLAFSFARKTEDRIVSIEANLAAPSHLRILAQPPREASVIRMFEGREDFATVGVRAGPALAMAFATHPRDDESDILQGSGLRVALDRLEARYSPLVTVIDAPPLLEGDAAMSLLETADCALIVARADRVTREELDLAERLASEQTNLIGIVLNGCRFA</sequence>
<reference evidence="2 3" key="1">
    <citation type="submission" date="2017-03" db="EMBL/GenBank/DDBJ databases">
        <authorList>
            <person name="Afonso C.L."/>
            <person name="Miller P.J."/>
            <person name="Scott M.A."/>
            <person name="Spackman E."/>
            <person name="Goraichik I."/>
            <person name="Dimitrov K.M."/>
            <person name="Suarez D.L."/>
            <person name="Swayne D.E."/>
        </authorList>
    </citation>
    <scope>NUCLEOTIDE SEQUENCE [LARGE SCALE GENOMIC DNA]</scope>
    <source>
        <strain evidence="2 3">CECT 7066</strain>
    </source>
</reference>
<keyword evidence="3" id="KW-1185">Reference proteome</keyword>
<dbReference type="SUPFAM" id="SSF52540">
    <property type="entry name" value="P-loop containing nucleoside triphosphate hydrolases"/>
    <property type="match status" value="1"/>
</dbReference>
<name>A0A1Y5SLU9_9RHOB</name>
<feature type="region of interest" description="Disordered" evidence="1">
    <location>
        <begin position="1"/>
        <end position="27"/>
    </location>
</feature>
<dbReference type="InterPro" id="IPR027417">
    <property type="entry name" value="P-loop_NTPase"/>
</dbReference>
<dbReference type="STRING" id="315423.SAMN04488020_104124"/>
<dbReference type="GO" id="GO:0016301">
    <property type="term" value="F:kinase activity"/>
    <property type="evidence" value="ECO:0007669"/>
    <property type="project" value="UniProtKB-KW"/>
</dbReference>
<dbReference type="Proteomes" id="UP000193870">
    <property type="component" value="Unassembled WGS sequence"/>
</dbReference>
<dbReference type="PANTHER" id="PTHR32309">
    <property type="entry name" value="TYROSINE-PROTEIN KINASE"/>
    <property type="match status" value="1"/>
</dbReference>
<keyword evidence="2" id="KW-0418">Kinase</keyword>
<gene>
    <name evidence="2" type="ORF">PAM7066_01747</name>
</gene>
<dbReference type="AlphaFoldDB" id="A0A1Y5SLU9"/>
<keyword evidence="2" id="KW-0808">Transferase</keyword>
<evidence type="ECO:0000313" key="3">
    <source>
        <dbReference type="Proteomes" id="UP000193870"/>
    </source>
</evidence>
<dbReference type="EMBL" id="FWFV01000004">
    <property type="protein sequence ID" value="SLN40794.1"/>
    <property type="molecule type" value="Genomic_DNA"/>
</dbReference>